<dbReference type="SUPFAM" id="SSF53850">
    <property type="entry name" value="Periplasmic binding protein-like II"/>
    <property type="match status" value="1"/>
</dbReference>
<dbReference type="Pfam" id="PF13343">
    <property type="entry name" value="SBP_bac_6"/>
    <property type="match status" value="1"/>
</dbReference>
<organism evidence="5 6">
    <name type="scientific">Rehmannia glutinosa</name>
    <name type="common">Chinese foxglove</name>
    <dbReference type="NCBI Taxonomy" id="99300"/>
    <lineage>
        <taxon>Eukaryota</taxon>
        <taxon>Viridiplantae</taxon>
        <taxon>Streptophyta</taxon>
        <taxon>Embryophyta</taxon>
        <taxon>Tracheophyta</taxon>
        <taxon>Spermatophyta</taxon>
        <taxon>Magnoliopsida</taxon>
        <taxon>eudicotyledons</taxon>
        <taxon>Gunneridae</taxon>
        <taxon>Pentapetalae</taxon>
        <taxon>asterids</taxon>
        <taxon>lamiids</taxon>
        <taxon>Lamiales</taxon>
        <taxon>Orobanchaceae</taxon>
        <taxon>Rehmannieae</taxon>
        <taxon>Rehmannia</taxon>
    </lineage>
</organism>
<dbReference type="EMBL" id="JABTTQ020001613">
    <property type="protein sequence ID" value="KAK6129808.1"/>
    <property type="molecule type" value="Genomic_DNA"/>
</dbReference>
<keyword evidence="4" id="KW-0574">Periplasm</keyword>
<dbReference type="Proteomes" id="UP001318860">
    <property type="component" value="Unassembled WGS sequence"/>
</dbReference>
<name>A0ABR0V4S5_REHGL</name>
<dbReference type="PANTHER" id="PTHR30222:SF17">
    <property type="entry name" value="SPERMIDINE_PUTRESCINE-BINDING PERIPLASMIC PROTEIN"/>
    <property type="match status" value="1"/>
</dbReference>
<proteinExistence type="predicted"/>
<comment type="subcellular location">
    <subcellularLocation>
        <location evidence="1">Periplasm</location>
    </subcellularLocation>
</comment>
<dbReference type="CDD" id="cd13661">
    <property type="entry name" value="PBP2_PotD_PotF_like_1"/>
    <property type="match status" value="1"/>
</dbReference>
<evidence type="ECO:0000256" key="2">
    <source>
        <dbReference type="ARBA" id="ARBA00022448"/>
    </source>
</evidence>
<evidence type="ECO:0000256" key="1">
    <source>
        <dbReference type="ARBA" id="ARBA00004418"/>
    </source>
</evidence>
<gene>
    <name evidence="5" type="ORF">DH2020_036461</name>
</gene>
<keyword evidence="3" id="KW-0732">Signal</keyword>
<comment type="caution">
    <text evidence="5">The sequence shown here is derived from an EMBL/GenBank/DDBJ whole genome shotgun (WGS) entry which is preliminary data.</text>
</comment>
<evidence type="ECO:0000256" key="4">
    <source>
        <dbReference type="ARBA" id="ARBA00022764"/>
    </source>
</evidence>
<sequence length="372" mass="41765">MKSAFERWKSKSYALTVPLRVVALEGSVPPVWIREFLKSQGKRVRFRPEFRRSLKDIFHELSDPLKKEKINPKSAAAADLVTLGDSWLNFGISKGLIEPIEAAEDQDWFRGLSDKWKDWSDLWRPELAGKISMVDSPREIVGAVLKCMGASYNTTNIDSQVVGGKHAVLQQLELLVQQVRLFDSQQYLKAFRAGDVWVAVGWSSDVLPAAKTMTKVSVIVPKSGASLWADFWAIPTTSRLVTDQIGGRVRGPSPLMEQWIEFCLQPERALPFKEEIIAGASPLSLKPSVEEPQERSSKGRPKLETNLVANIPPAEILSKCELLEPLSDDALSDYQWLMRNLQKPSQSIMNRLRFSISSAVATFRSRMQSKAV</sequence>
<dbReference type="PANTHER" id="PTHR30222">
    <property type="entry name" value="SPERMIDINE/PUTRESCINE-BINDING PERIPLASMIC PROTEIN"/>
    <property type="match status" value="1"/>
</dbReference>
<keyword evidence="6" id="KW-1185">Reference proteome</keyword>
<protein>
    <submittedName>
        <fullName evidence="5">Uncharacterized protein</fullName>
    </submittedName>
</protein>
<evidence type="ECO:0000256" key="3">
    <source>
        <dbReference type="ARBA" id="ARBA00022729"/>
    </source>
</evidence>
<evidence type="ECO:0000313" key="6">
    <source>
        <dbReference type="Proteomes" id="UP001318860"/>
    </source>
</evidence>
<reference evidence="5 6" key="1">
    <citation type="journal article" date="2021" name="Comput. Struct. Biotechnol. J.">
        <title>De novo genome assembly of the potent medicinal plant Rehmannia glutinosa using nanopore technology.</title>
        <authorList>
            <person name="Ma L."/>
            <person name="Dong C."/>
            <person name="Song C."/>
            <person name="Wang X."/>
            <person name="Zheng X."/>
            <person name="Niu Y."/>
            <person name="Chen S."/>
            <person name="Feng W."/>
        </authorList>
    </citation>
    <scope>NUCLEOTIDE SEQUENCE [LARGE SCALE GENOMIC DNA]</scope>
    <source>
        <strain evidence="5">DH-2019</strain>
    </source>
</reference>
<keyword evidence="2" id="KW-0813">Transport</keyword>
<dbReference type="PRINTS" id="PR00909">
    <property type="entry name" value="SPERMDNBNDNG"/>
</dbReference>
<dbReference type="InterPro" id="IPR001188">
    <property type="entry name" value="Sperm_putr-bd"/>
</dbReference>
<evidence type="ECO:0000313" key="5">
    <source>
        <dbReference type="EMBL" id="KAK6129808.1"/>
    </source>
</evidence>
<accession>A0ABR0V4S5</accession>
<dbReference type="Gene3D" id="3.40.190.10">
    <property type="entry name" value="Periplasmic binding protein-like II"/>
    <property type="match status" value="1"/>
</dbReference>